<gene>
    <name evidence="1" type="ORF">KOI35_16875</name>
</gene>
<dbReference type="EMBL" id="JAHKKG010000005">
    <property type="protein sequence ID" value="MBU2665178.1"/>
    <property type="molecule type" value="Genomic_DNA"/>
</dbReference>
<dbReference type="PROSITE" id="PS51318">
    <property type="entry name" value="TAT"/>
    <property type="match status" value="1"/>
</dbReference>
<proteinExistence type="predicted"/>
<organism evidence="1 2">
    <name type="scientific">Paractinoplanes bogorensis</name>
    <dbReference type="NCBI Taxonomy" id="1610840"/>
    <lineage>
        <taxon>Bacteria</taxon>
        <taxon>Bacillati</taxon>
        <taxon>Actinomycetota</taxon>
        <taxon>Actinomycetes</taxon>
        <taxon>Micromonosporales</taxon>
        <taxon>Micromonosporaceae</taxon>
        <taxon>Paractinoplanes</taxon>
    </lineage>
</organism>
<dbReference type="SMART" id="SM00710">
    <property type="entry name" value="PbH1"/>
    <property type="match status" value="4"/>
</dbReference>
<comment type="caution">
    <text evidence="1">The sequence shown here is derived from an EMBL/GenBank/DDBJ whole genome shotgun (WGS) entry which is preliminary data.</text>
</comment>
<keyword evidence="2" id="KW-1185">Reference proteome</keyword>
<evidence type="ECO:0000313" key="2">
    <source>
        <dbReference type="Proteomes" id="UP001519654"/>
    </source>
</evidence>
<evidence type="ECO:0000313" key="1">
    <source>
        <dbReference type="EMBL" id="MBU2665178.1"/>
    </source>
</evidence>
<dbReference type="RefSeq" id="WP_215788407.1">
    <property type="nucleotide sequence ID" value="NZ_JAHKKG010000005.1"/>
</dbReference>
<dbReference type="InterPro" id="IPR006311">
    <property type="entry name" value="TAT_signal"/>
</dbReference>
<dbReference type="SUPFAM" id="SSF51126">
    <property type="entry name" value="Pectin lyase-like"/>
    <property type="match status" value="1"/>
</dbReference>
<accession>A0ABS5YR21</accession>
<dbReference type="InterPro" id="IPR006626">
    <property type="entry name" value="PbH1"/>
</dbReference>
<sequence>MSTTRRNMLRAGVVAGGAAVLGQVGAGAARAGINPPAAIPEDDATADLRRRLDATAGQAGNAPRDERGRVIVRIDPGTTITLRNTLIIGGGTHLDARDATIRADFPTVAKTYTTDTTNAHAATPVYGPSFTSVRTAGAVAHATMLLNDVPSATTGLYRAPGNIKIRGGLWDPIWSAIQGSSSDDQAKATAAPPMNVITMQHTSDVEIDGVTIENVKWWHAIELNAVHTATVSRCRFLGWVEDPTVGLWHGEAVQLDTAGSTRWAGAADNTACANVRLVDNECGPSTSKPGWGRFAGSHTSVAGFVHTDVAIEFNRVTATRYDAIGPQDTERLSIRANTIADCVGGIYVKAYASNLSRVDVVGNVVATTGAGRPALAVHDAVGGLAIDDVAVFANTVTGPGVYLYRHATARAGHVLQGV</sequence>
<dbReference type="InterPro" id="IPR012334">
    <property type="entry name" value="Pectin_lyas_fold"/>
</dbReference>
<dbReference type="Gene3D" id="2.160.20.10">
    <property type="entry name" value="Single-stranded right-handed beta-helix, Pectin lyase-like"/>
    <property type="match status" value="1"/>
</dbReference>
<dbReference type="Proteomes" id="UP001519654">
    <property type="component" value="Unassembled WGS sequence"/>
</dbReference>
<name>A0ABS5YR21_9ACTN</name>
<reference evidence="1 2" key="1">
    <citation type="submission" date="2021-06" db="EMBL/GenBank/DDBJ databases">
        <title>Actinoplanes lichenicola sp. nov., and Actinoplanes ovalisporus sp. nov., isolated from lichen in Thailand.</title>
        <authorList>
            <person name="Saeng-In P."/>
            <person name="Kanchanasin P."/>
            <person name="Yuki M."/>
            <person name="Kudo T."/>
            <person name="Ohkuma M."/>
            <person name="Phongsopitanun W."/>
            <person name="Tanasupawat S."/>
        </authorList>
    </citation>
    <scope>NUCLEOTIDE SEQUENCE [LARGE SCALE GENOMIC DNA]</scope>
    <source>
        <strain evidence="1 2">NBRC 110975</strain>
    </source>
</reference>
<protein>
    <submittedName>
        <fullName evidence="1">Right-handed parallel beta-helix repeat-containing protein</fullName>
    </submittedName>
</protein>
<dbReference type="InterPro" id="IPR011050">
    <property type="entry name" value="Pectin_lyase_fold/virulence"/>
</dbReference>